<dbReference type="Proteomes" id="UP000189703">
    <property type="component" value="Unplaced"/>
</dbReference>
<dbReference type="Gene3D" id="3.80.10.10">
    <property type="entry name" value="Ribonuclease Inhibitor"/>
    <property type="match status" value="1"/>
</dbReference>
<dbReference type="AlphaFoldDB" id="A0A1U8QB57"/>
<feature type="domain" description="Leucine-rich repeat-containing N-terminal plant-type" evidence="7">
    <location>
        <begin position="37"/>
        <end position="74"/>
    </location>
</feature>
<dbReference type="SUPFAM" id="SSF52058">
    <property type="entry name" value="L domain-like"/>
    <property type="match status" value="1"/>
</dbReference>
<dbReference type="GeneID" id="109115571"/>
<comment type="subcellular location">
    <subcellularLocation>
        <location evidence="1">Cell envelope</location>
    </subcellularLocation>
</comment>
<dbReference type="InterPro" id="IPR055414">
    <property type="entry name" value="LRR_R13L4/SHOC2-like"/>
</dbReference>
<keyword evidence="5" id="KW-0325">Glycoprotein</keyword>
<evidence type="ECO:0000313" key="10">
    <source>
        <dbReference type="RefSeq" id="XP_019055341.1"/>
    </source>
</evidence>
<proteinExistence type="inferred from homology"/>
<dbReference type="Pfam" id="PF23598">
    <property type="entry name" value="LRR_14"/>
    <property type="match status" value="1"/>
</dbReference>
<evidence type="ECO:0000256" key="1">
    <source>
        <dbReference type="ARBA" id="ARBA00004196"/>
    </source>
</evidence>
<dbReference type="Pfam" id="PF08263">
    <property type="entry name" value="LRRNT_2"/>
    <property type="match status" value="1"/>
</dbReference>
<keyword evidence="2" id="KW-0433">Leucine-rich repeat</keyword>
<dbReference type="PANTHER" id="PTHR48059">
    <property type="entry name" value="POLYGALACTURONASE INHIBITOR 1"/>
    <property type="match status" value="1"/>
</dbReference>
<sequence length="337" mass="37264">MVSPTKTTSSSSILIPFLLCISSFLPSLTLSFSIRCHPDDQRVLLTLKKSLNPQQFSLWNPQTDCCDWPSVACDTQTNRVRWLVLSDTTFPGSIPAAVGDLSHLDYLEFSNIKNLTGSIPYFITKLQKLQVLTITKTSLSGPIPQFLGQLKNLGSINLAFNKLTGPIPASLGDLTNLVYLKLDVNKLTGVIPESLGQLKNISGIDLSHNRLSGTIPKSLAGLKFDTLFLSHNKLIGDASTILMENDNAWAYDLSYNQLDFDLSNVRFPNRVTELDLSHNRIRGSIPKQMTELLLAKLDLSYNQLCGEIPIGGKLQQFRPNSFKNNKCLCGPPLPKCK</sequence>
<dbReference type="PANTHER" id="PTHR48059:SF19">
    <property type="entry name" value="RECEPTOR-LIKE PROTEIN KINASE 5"/>
    <property type="match status" value="1"/>
</dbReference>
<dbReference type="InterPro" id="IPR051848">
    <property type="entry name" value="PGIP"/>
</dbReference>
<evidence type="ECO:0000256" key="5">
    <source>
        <dbReference type="ARBA" id="ARBA00023180"/>
    </source>
</evidence>
<evidence type="ECO:0000256" key="2">
    <source>
        <dbReference type="ARBA" id="ARBA00022614"/>
    </source>
</evidence>
<gene>
    <name evidence="10" type="primary">LOC109115571</name>
</gene>
<dbReference type="KEGG" id="nnu:109115571"/>
<evidence type="ECO:0000256" key="4">
    <source>
        <dbReference type="ARBA" id="ARBA00022737"/>
    </source>
</evidence>
<feature type="domain" description="Disease resistance R13L4/SHOC-2-like LRR" evidence="8">
    <location>
        <begin position="80"/>
        <end position="209"/>
    </location>
</feature>
<dbReference type="FunFam" id="3.80.10.10:FF:000041">
    <property type="entry name" value="LRR receptor-like serine/threonine-protein kinase ERECTA"/>
    <property type="match status" value="2"/>
</dbReference>
<dbReference type="RefSeq" id="XP_019055341.1">
    <property type="nucleotide sequence ID" value="XM_019199796.1"/>
</dbReference>
<keyword evidence="9" id="KW-1185">Reference proteome</keyword>
<dbReference type="Pfam" id="PF00560">
    <property type="entry name" value="LRR_1"/>
    <property type="match status" value="1"/>
</dbReference>
<dbReference type="OMA" id="KNPWQIL"/>
<evidence type="ECO:0000259" key="7">
    <source>
        <dbReference type="Pfam" id="PF08263"/>
    </source>
</evidence>
<keyword evidence="4" id="KW-0677">Repeat</keyword>
<dbReference type="OrthoDB" id="676979at2759"/>
<evidence type="ECO:0000256" key="6">
    <source>
        <dbReference type="ARBA" id="ARBA00038043"/>
    </source>
</evidence>
<evidence type="ECO:0000313" key="9">
    <source>
        <dbReference type="Proteomes" id="UP000189703"/>
    </source>
</evidence>
<name>A0A1U8QB57_NELNU</name>
<dbReference type="InterPro" id="IPR013210">
    <property type="entry name" value="LRR_N_plant-typ"/>
</dbReference>
<reference evidence="10" key="1">
    <citation type="submission" date="2025-08" db="UniProtKB">
        <authorList>
            <consortium name="RefSeq"/>
        </authorList>
    </citation>
    <scope>IDENTIFICATION</scope>
</reference>
<accession>A0A1U8QB57</accession>
<organism evidence="9 10">
    <name type="scientific">Nelumbo nucifera</name>
    <name type="common">Sacred lotus</name>
    <dbReference type="NCBI Taxonomy" id="4432"/>
    <lineage>
        <taxon>Eukaryota</taxon>
        <taxon>Viridiplantae</taxon>
        <taxon>Streptophyta</taxon>
        <taxon>Embryophyta</taxon>
        <taxon>Tracheophyta</taxon>
        <taxon>Spermatophyta</taxon>
        <taxon>Magnoliopsida</taxon>
        <taxon>Proteales</taxon>
        <taxon>Nelumbonaceae</taxon>
        <taxon>Nelumbo</taxon>
    </lineage>
</organism>
<comment type="similarity">
    <text evidence="6">Belongs to the polygalacturonase-inhibiting protein family.</text>
</comment>
<keyword evidence="3" id="KW-0732">Signal</keyword>
<evidence type="ECO:0000256" key="3">
    <source>
        <dbReference type="ARBA" id="ARBA00022729"/>
    </source>
</evidence>
<protein>
    <submittedName>
        <fullName evidence="10">Polygalacturonase inhibitor-like</fullName>
    </submittedName>
</protein>
<dbReference type="InterPro" id="IPR001611">
    <property type="entry name" value="Leu-rich_rpt"/>
</dbReference>
<dbReference type="InterPro" id="IPR032675">
    <property type="entry name" value="LRR_dom_sf"/>
</dbReference>
<evidence type="ECO:0000259" key="8">
    <source>
        <dbReference type="Pfam" id="PF23598"/>
    </source>
</evidence>
<dbReference type="STRING" id="4432.A0A1U8QB57"/>